<accession>A0A8T9B0I1</accession>
<keyword evidence="2" id="KW-1185">Reference proteome</keyword>
<proteinExistence type="predicted"/>
<dbReference type="Proteomes" id="UP000469559">
    <property type="component" value="Unassembled WGS sequence"/>
</dbReference>
<dbReference type="OrthoDB" id="3433125at2759"/>
<comment type="caution">
    <text evidence="1">The sequence shown here is derived from an EMBL/GenBank/DDBJ whole genome shotgun (WGS) entry which is preliminary data.</text>
</comment>
<dbReference type="PANTHER" id="PTHR38887">
    <property type="entry name" value="CHROMOSOME 21, WHOLE GENOME SHOTGUN SEQUENCE"/>
    <property type="match status" value="1"/>
</dbReference>
<evidence type="ECO:0000313" key="1">
    <source>
        <dbReference type="EMBL" id="TVY13107.1"/>
    </source>
</evidence>
<organism evidence="1 2">
    <name type="scientific">Lachnellula arida</name>
    <dbReference type="NCBI Taxonomy" id="1316785"/>
    <lineage>
        <taxon>Eukaryota</taxon>
        <taxon>Fungi</taxon>
        <taxon>Dikarya</taxon>
        <taxon>Ascomycota</taxon>
        <taxon>Pezizomycotina</taxon>
        <taxon>Leotiomycetes</taxon>
        <taxon>Helotiales</taxon>
        <taxon>Lachnaceae</taxon>
        <taxon>Lachnellula</taxon>
    </lineage>
</organism>
<reference evidence="1 2" key="1">
    <citation type="submission" date="2018-05" db="EMBL/GenBank/DDBJ databases">
        <title>Whole genome sequencing for identification of molecular markers to develop diagnostic detection tools for the regulated plant pathogen Lachnellula willkommii.</title>
        <authorList>
            <person name="Giroux E."/>
            <person name="Bilodeau G."/>
        </authorList>
    </citation>
    <scope>NUCLEOTIDE SEQUENCE [LARGE SCALE GENOMIC DNA]</scope>
    <source>
        <strain evidence="1 2">CBS 203.66</strain>
    </source>
</reference>
<dbReference type="EMBL" id="QGMF01001109">
    <property type="protein sequence ID" value="TVY13107.1"/>
    <property type="molecule type" value="Genomic_DNA"/>
</dbReference>
<dbReference type="AlphaFoldDB" id="A0A8T9B0I1"/>
<dbReference type="InterPro" id="IPR053221">
    <property type="entry name" value="Burnettramic_acid_biosynth"/>
</dbReference>
<gene>
    <name evidence="1" type="ORF">LARI1_G008983</name>
</gene>
<sequence>MADIFSHRRANSFLDQVNDGFFKPRGLYCLIMTYKPESSDTHGCVNMMKSLSSSSSSFFSKLRVSSGKTHGELELPQAAPLIFPALDAAAEEGARKKNRMKETSKFVADYMDRRAQATYAGENPGSALALATTEPRFRSRFADPNHAASSGDLVALVTGGAVDMRSRQGGLGGLLGKLPLGRGGGGGGGGLQGVLSDRFGRQGALGGRFGRGSQDYERQNVIQERFGGGRGRGTGGRDSGGFVKKIIQKDVLYMMIVNLPSEEEMQAGVQAVANQPPR</sequence>
<name>A0A8T9B0I1_9HELO</name>
<protein>
    <submittedName>
        <fullName evidence="1">Uncharacterized protein</fullName>
    </submittedName>
</protein>
<evidence type="ECO:0000313" key="2">
    <source>
        <dbReference type="Proteomes" id="UP000469559"/>
    </source>
</evidence>
<dbReference type="PANTHER" id="PTHR38887:SF1">
    <property type="entry name" value="RAS MODIFICATION PROTEIN ERF4"/>
    <property type="match status" value="1"/>
</dbReference>